<feature type="transmembrane region" description="Helical" evidence="6">
    <location>
        <begin position="88"/>
        <end position="105"/>
    </location>
</feature>
<dbReference type="InterPro" id="IPR050355">
    <property type="entry name" value="RCF1"/>
</dbReference>
<sequence length="108" mass="12336">MNRNNADRSKENENQLTALEWIDLQKNIDAFDTDSKETFIQKAKRRTIENPIAPIGLIGACAFLLYGIKAMKQNDVHRQQFMMRGRVISQMIGIGSIMYCLGLFSKNP</sequence>
<reference evidence="8" key="3">
    <citation type="submission" date="2020-01" db="EMBL/GenBank/DDBJ databases">
        <authorList>
            <person name="Korhonen P.K.K."/>
            <person name="Guangxu M.G."/>
            <person name="Wang T.W."/>
            <person name="Stroehlein A.J.S."/>
            <person name="Young N.D."/>
            <person name="Ang C.-S.A."/>
            <person name="Fernando D.W.F."/>
            <person name="Lu H.L."/>
            <person name="Taylor S.T."/>
            <person name="Ehtesham M.E.M."/>
            <person name="Najaraj S.H.N."/>
            <person name="Harsha G.H.G."/>
            <person name="Madugundu A.M."/>
            <person name="Renuse S.R."/>
            <person name="Holt D.H."/>
            <person name="Pandey A.P."/>
            <person name="Papenfuss A.P."/>
            <person name="Gasser R.B.G."/>
            <person name="Fischer K.F."/>
        </authorList>
    </citation>
    <scope>NUCLEOTIDE SEQUENCE</scope>
    <source>
        <strain evidence="8">SSS_KF_BRIS2020</strain>
    </source>
</reference>
<dbReference type="VEuPathDB" id="VectorBase:SSCA003459"/>
<accession>A0A131ZWS6</accession>
<dbReference type="PROSITE" id="PS51503">
    <property type="entry name" value="HIG1"/>
    <property type="match status" value="1"/>
</dbReference>
<dbReference type="AlphaFoldDB" id="A0A131ZWS6"/>
<proteinExistence type="predicted"/>
<keyword evidence="5 6" id="KW-0472">Membrane</keyword>
<reference evidence="11" key="2">
    <citation type="journal article" date="2020" name="PLoS Negl. Trop. Dis.">
        <title>High-quality nuclear genome for Sarcoptes scabiei-A critical resource for a neglected parasite.</title>
        <authorList>
            <person name="Korhonen P.K."/>
            <person name="Gasser R.B."/>
            <person name="Ma G."/>
            <person name="Wang T."/>
            <person name="Stroehlein A.J."/>
            <person name="Young N.D."/>
            <person name="Ang C.S."/>
            <person name="Fernando D.D."/>
            <person name="Lu H.C."/>
            <person name="Taylor S."/>
            <person name="Reynolds S.L."/>
            <person name="Mofiz E."/>
            <person name="Najaraj S.H."/>
            <person name="Gowda H."/>
            <person name="Madugundu A."/>
            <person name="Renuse S."/>
            <person name="Holt D."/>
            <person name="Pandey A."/>
            <person name="Papenfuss A.T."/>
            <person name="Fischer K."/>
        </authorList>
    </citation>
    <scope>NUCLEOTIDE SEQUENCE [LARGE SCALE GENOMIC DNA]</scope>
</reference>
<dbReference type="EnsemblMetazoa" id="SSS_3132s_mrna">
    <property type="protein sequence ID" value="KAF7490730.1"/>
    <property type="gene ID" value="SSS_3132"/>
</dbReference>
<dbReference type="Proteomes" id="UP000616769">
    <property type="component" value="Unassembled WGS sequence"/>
</dbReference>
<comment type="subcellular location">
    <subcellularLocation>
        <location evidence="1">Mitochondrion membrane</location>
    </subcellularLocation>
</comment>
<evidence type="ECO:0000256" key="4">
    <source>
        <dbReference type="ARBA" id="ARBA00023128"/>
    </source>
</evidence>
<organism evidence="9 12">
    <name type="scientific">Sarcoptes scabiei</name>
    <name type="common">Itch mite</name>
    <name type="synonym">Acarus scabiei</name>
    <dbReference type="NCBI Taxonomy" id="52283"/>
    <lineage>
        <taxon>Eukaryota</taxon>
        <taxon>Metazoa</taxon>
        <taxon>Ecdysozoa</taxon>
        <taxon>Arthropoda</taxon>
        <taxon>Chelicerata</taxon>
        <taxon>Arachnida</taxon>
        <taxon>Acari</taxon>
        <taxon>Acariformes</taxon>
        <taxon>Sarcoptiformes</taxon>
        <taxon>Astigmata</taxon>
        <taxon>Psoroptidia</taxon>
        <taxon>Sarcoptoidea</taxon>
        <taxon>Sarcoptidae</taxon>
        <taxon>Sarcoptinae</taxon>
        <taxon>Sarcoptes</taxon>
    </lineage>
</organism>
<reference evidence="9 12" key="1">
    <citation type="journal article" date="2015" name="Parasit. Vectors">
        <title>Draft genome of the scabies mite.</title>
        <authorList>
            <person name="Rider S.D.Jr."/>
            <person name="Morgan M.S."/>
            <person name="Arlian L.G."/>
        </authorList>
    </citation>
    <scope>NUCLEOTIDE SEQUENCE [LARGE SCALE GENOMIC DNA]</scope>
    <source>
        <strain evidence="9">Arlian Lab</strain>
    </source>
</reference>
<evidence type="ECO:0000256" key="2">
    <source>
        <dbReference type="ARBA" id="ARBA00022692"/>
    </source>
</evidence>
<gene>
    <name evidence="9" type="ORF">QR98_0009750</name>
    <name evidence="8" type="ORF">SSS_3132</name>
</gene>
<keyword evidence="3 6" id="KW-1133">Transmembrane helix</keyword>
<dbReference type="Pfam" id="PF04588">
    <property type="entry name" value="HIG_1_N"/>
    <property type="match status" value="1"/>
</dbReference>
<keyword evidence="11" id="KW-1185">Reference proteome</keyword>
<keyword evidence="4" id="KW-0496">Mitochondrion</keyword>
<dbReference type="GO" id="GO:0097250">
    <property type="term" value="P:mitochondrial respirasome assembly"/>
    <property type="evidence" value="ECO:0007669"/>
    <property type="project" value="TreeGrafter"/>
</dbReference>
<reference evidence="10" key="4">
    <citation type="submission" date="2022-06" db="UniProtKB">
        <authorList>
            <consortium name="EnsemblMetazoa"/>
        </authorList>
    </citation>
    <scope>IDENTIFICATION</scope>
</reference>
<dbReference type="OrthoDB" id="6604018at2759"/>
<evidence type="ECO:0000313" key="12">
    <source>
        <dbReference type="Proteomes" id="UP000616769"/>
    </source>
</evidence>
<protein>
    <submittedName>
        <fullName evidence="8 9">HIG1 domain family member 2A</fullName>
    </submittedName>
</protein>
<feature type="transmembrane region" description="Helical" evidence="6">
    <location>
        <begin position="51"/>
        <end position="68"/>
    </location>
</feature>
<evidence type="ECO:0000313" key="8">
    <source>
        <dbReference type="EMBL" id="KAF7490730.1"/>
    </source>
</evidence>
<dbReference type="Gene3D" id="6.10.140.1320">
    <property type="match status" value="1"/>
</dbReference>
<dbReference type="EMBL" id="JXLN01002204">
    <property type="protein sequence ID" value="KPM02560.1"/>
    <property type="molecule type" value="Genomic_DNA"/>
</dbReference>
<evidence type="ECO:0000313" key="9">
    <source>
        <dbReference type="EMBL" id="KPM02560.1"/>
    </source>
</evidence>
<evidence type="ECO:0000313" key="10">
    <source>
        <dbReference type="EnsemblMetazoa" id="KAF7490730.1"/>
    </source>
</evidence>
<evidence type="ECO:0000256" key="6">
    <source>
        <dbReference type="SAM" id="Phobius"/>
    </source>
</evidence>
<dbReference type="OMA" id="MMMRTRV"/>
<evidence type="ECO:0000313" key="11">
    <source>
        <dbReference type="Proteomes" id="UP000070412"/>
    </source>
</evidence>
<feature type="domain" description="HIG1" evidence="7">
    <location>
        <begin position="24"/>
        <end position="108"/>
    </location>
</feature>
<name>A0A131ZWS6_SARSC</name>
<evidence type="ECO:0000256" key="1">
    <source>
        <dbReference type="ARBA" id="ARBA00004325"/>
    </source>
</evidence>
<dbReference type="EMBL" id="WVUK01000062">
    <property type="protein sequence ID" value="KAF7490730.1"/>
    <property type="molecule type" value="Genomic_DNA"/>
</dbReference>
<evidence type="ECO:0000259" key="7">
    <source>
        <dbReference type="PROSITE" id="PS51503"/>
    </source>
</evidence>
<dbReference type="Proteomes" id="UP000070412">
    <property type="component" value="Unassembled WGS sequence"/>
</dbReference>
<evidence type="ECO:0000256" key="5">
    <source>
        <dbReference type="ARBA" id="ARBA00023136"/>
    </source>
</evidence>
<dbReference type="GO" id="GO:0031966">
    <property type="term" value="C:mitochondrial membrane"/>
    <property type="evidence" value="ECO:0007669"/>
    <property type="project" value="UniProtKB-SubCell"/>
</dbReference>
<dbReference type="PANTHER" id="PTHR12297:SF3">
    <property type="entry name" value="HIG1 DOMAIN FAMILY MEMBER 1A"/>
    <property type="match status" value="1"/>
</dbReference>
<keyword evidence="2 6" id="KW-0812">Transmembrane</keyword>
<dbReference type="PANTHER" id="PTHR12297">
    <property type="entry name" value="HYPOXIA-INDUCBILE GENE 1 HIG1 -RELATED"/>
    <property type="match status" value="1"/>
</dbReference>
<dbReference type="InterPro" id="IPR007667">
    <property type="entry name" value="Hypoxia_induced_domain"/>
</dbReference>
<evidence type="ECO:0000256" key="3">
    <source>
        <dbReference type="ARBA" id="ARBA00022989"/>
    </source>
</evidence>